<dbReference type="AlphaFoldDB" id="A0AAW8DA32"/>
<accession>A0AAW8DA32</accession>
<protein>
    <submittedName>
        <fullName evidence="1">Uncharacterized protein</fullName>
    </submittedName>
</protein>
<dbReference type="EMBL" id="JAUSTF010000004">
    <property type="protein sequence ID" value="MDQ0180976.1"/>
    <property type="molecule type" value="Genomic_DNA"/>
</dbReference>
<dbReference type="RefSeq" id="WP_306960386.1">
    <property type="nucleotide sequence ID" value="NZ_JAUSRG010000003.1"/>
</dbReference>
<evidence type="ECO:0000313" key="3">
    <source>
        <dbReference type="Proteomes" id="UP001230951"/>
    </source>
</evidence>
<proteinExistence type="predicted"/>
<evidence type="ECO:0000313" key="4">
    <source>
        <dbReference type="Proteomes" id="UP001242995"/>
    </source>
</evidence>
<comment type="caution">
    <text evidence="1">The sequence shown here is derived from an EMBL/GenBank/DDBJ whole genome shotgun (WGS) entry which is preliminary data.</text>
</comment>
<dbReference type="Proteomes" id="UP001242995">
    <property type="component" value="Unassembled WGS sequence"/>
</dbReference>
<dbReference type="EMBL" id="JAUSRG010000003">
    <property type="protein sequence ID" value="MDP9904595.1"/>
    <property type="molecule type" value="Genomic_DNA"/>
</dbReference>
<organism evidence="1 4">
    <name type="scientific">Arthrobacter bambusae</name>
    <dbReference type="NCBI Taxonomy" id="1338426"/>
    <lineage>
        <taxon>Bacteria</taxon>
        <taxon>Bacillati</taxon>
        <taxon>Actinomycetota</taxon>
        <taxon>Actinomycetes</taxon>
        <taxon>Micrococcales</taxon>
        <taxon>Micrococcaceae</taxon>
        <taxon>Arthrobacter</taxon>
    </lineage>
</organism>
<reference evidence="1 3" key="1">
    <citation type="submission" date="2023-07" db="EMBL/GenBank/DDBJ databases">
        <title>Sorghum-associated microbial communities from plants grown in Nebraska, USA.</title>
        <authorList>
            <person name="Schachtman D."/>
        </authorList>
    </citation>
    <scope>NUCLEOTIDE SEQUENCE</scope>
    <source>
        <strain evidence="1">DS1006</strain>
        <strain evidence="2 3">DS1016</strain>
    </source>
</reference>
<gene>
    <name evidence="1" type="ORF">J2S90_001550</name>
    <name evidence="2" type="ORF">J2S93_002403</name>
</gene>
<sequence length="192" mass="22075">MSEAEQQHFEDTEQGKCELEAKPGFTGTLQGYLEWLDGMLMYGGLTLSEPQPHEWRKGLFRELRLVTGGFSTDEKLIGRAERGLLGLMYWESSHRGGLFVFLIPQDALDSEVVHEWMKPETGVFESFYLIDEIRIAHQRWSVNPEREKVELSCEQRRDENGNIRGALIVMPARLVSEAQRLPHREEIDVAEG</sequence>
<evidence type="ECO:0000313" key="2">
    <source>
        <dbReference type="EMBL" id="MDQ0180976.1"/>
    </source>
</evidence>
<evidence type="ECO:0000313" key="1">
    <source>
        <dbReference type="EMBL" id="MDP9904595.1"/>
    </source>
</evidence>
<name>A0AAW8DA32_9MICC</name>
<keyword evidence="3" id="KW-1185">Reference proteome</keyword>
<dbReference type="Proteomes" id="UP001230951">
    <property type="component" value="Unassembled WGS sequence"/>
</dbReference>